<dbReference type="InterPro" id="IPR036634">
    <property type="entry name" value="PRD_sf"/>
</dbReference>
<dbReference type="Proteomes" id="UP000014136">
    <property type="component" value="Unassembled WGS sequence"/>
</dbReference>
<dbReference type="OrthoDB" id="9813552at2"/>
<dbReference type="eggNOG" id="COG3711">
    <property type="taxonomic scope" value="Bacteria"/>
</dbReference>
<dbReference type="STRING" id="41997.RV16_GL000361"/>
<evidence type="ECO:0000313" key="2">
    <source>
        <dbReference type="EMBL" id="EOT29842.1"/>
    </source>
</evidence>
<proteinExistence type="predicted"/>
<dbReference type="PROSITE" id="PS51372">
    <property type="entry name" value="PRD_2"/>
    <property type="match status" value="1"/>
</dbReference>
<dbReference type="Pfam" id="PF00874">
    <property type="entry name" value="PRD"/>
    <property type="match status" value="1"/>
</dbReference>
<protein>
    <recommendedName>
        <fullName evidence="1">PRD domain-containing protein</fullName>
    </recommendedName>
</protein>
<gene>
    <name evidence="2" type="ORF">OMQ_00532</name>
</gene>
<dbReference type="AlphaFoldDB" id="S0NGP5"/>
<dbReference type="HOGENOM" id="CLU_078802_2_2_9"/>
<feature type="domain" description="PRD" evidence="1">
    <location>
        <begin position="1"/>
        <end position="80"/>
    </location>
</feature>
<sequence>MNYQRIVTHLQYFAQRYLTDELSDEQDEFLFALVQSKYPKSFQTVQRINEYLIKTYGKPLGQSEMIYLTIHIERVVLDKK</sequence>
<evidence type="ECO:0000259" key="1">
    <source>
        <dbReference type="PROSITE" id="PS51372"/>
    </source>
</evidence>
<dbReference type="SUPFAM" id="SSF63520">
    <property type="entry name" value="PTS-regulatory domain, PRD"/>
    <property type="match status" value="1"/>
</dbReference>
<keyword evidence="3" id="KW-1185">Reference proteome</keyword>
<evidence type="ECO:0000313" key="3">
    <source>
        <dbReference type="Proteomes" id="UP000014136"/>
    </source>
</evidence>
<dbReference type="EMBL" id="AHYT01000002">
    <property type="protein sequence ID" value="EOT29842.1"/>
    <property type="molecule type" value="Genomic_DNA"/>
</dbReference>
<dbReference type="InterPro" id="IPR011608">
    <property type="entry name" value="PRD"/>
</dbReference>
<comment type="caution">
    <text evidence="2">The sequence shown here is derived from an EMBL/GenBank/DDBJ whole genome shotgun (WGS) entry which is preliminary data.</text>
</comment>
<dbReference type="PATRIC" id="fig|1139996.3.peg.525"/>
<reference evidence="2 3" key="1">
    <citation type="submission" date="2013-03" db="EMBL/GenBank/DDBJ databases">
        <title>The Genome Sequence of Enterococcus saccharolyticus ATCC_43076 (Illumina only assembly).</title>
        <authorList>
            <consortium name="The Broad Institute Genomics Platform"/>
            <consortium name="The Broad Institute Genome Sequencing Center for Infectious Disease"/>
            <person name="Earl A."/>
            <person name="Russ C."/>
            <person name="Gilmore M."/>
            <person name="Surin D."/>
            <person name="Walker B."/>
            <person name="Young S."/>
            <person name="Zeng Q."/>
            <person name="Gargeya S."/>
            <person name="Fitzgerald M."/>
            <person name="Haas B."/>
            <person name="Abouelleil A."/>
            <person name="Allen A.W."/>
            <person name="Alvarado L."/>
            <person name="Arachchi H.M."/>
            <person name="Berlin A.M."/>
            <person name="Chapman S.B."/>
            <person name="Gainer-Dewar J."/>
            <person name="Goldberg J."/>
            <person name="Griggs A."/>
            <person name="Gujja S."/>
            <person name="Hansen M."/>
            <person name="Howarth C."/>
            <person name="Imamovic A."/>
            <person name="Ireland A."/>
            <person name="Larimer J."/>
            <person name="McCowan C."/>
            <person name="Murphy C."/>
            <person name="Pearson M."/>
            <person name="Poon T.W."/>
            <person name="Priest M."/>
            <person name="Roberts A."/>
            <person name="Saif S."/>
            <person name="Shea T."/>
            <person name="Sisk P."/>
            <person name="Sykes S."/>
            <person name="Wortman J."/>
            <person name="Nusbaum C."/>
            <person name="Birren B."/>
        </authorList>
    </citation>
    <scope>NUCLEOTIDE SEQUENCE [LARGE SCALE GENOMIC DNA]</scope>
    <source>
        <strain evidence="2 3">ATCC 43076</strain>
    </source>
</reference>
<organism evidence="2 3">
    <name type="scientific">Enterococcus saccharolyticus subsp. saccharolyticus ATCC 43076</name>
    <dbReference type="NCBI Taxonomy" id="1139996"/>
    <lineage>
        <taxon>Bacteria</taxon>
        <taxon>Bacillati</taxon>
        <taxon>Bacillota</taxon>
        <taxon>Bacilli</taxon>
        <taxon>Lactobacillales</taxon>
        <taxon>Enterococcaceae</taxon>
        <taxon>Enterococcus</taxon>
    </lineage>
</organism>
<accession>S0NGP5</accession>
<dbReference type="GO" id="GO:0006355">
    <property type="term" value="P:regulation of DNA-templated transcription"/>
    <property type="evidence" value="ECO:0007669"/>
    <property type="project" value="InterPro"/>
</dbReference>
<dbReference type="Gene3D" id="1.10.1790.10">
    <property type="entry name" value="PRD domain"/>
    <property type="match status" value="1"/>
</dbReference>
<name>S0NGP5_9ENTE</name>